<dbReference type="RefSeq" id="WP_132040798.1">
    <property type="nucleotide sequence ID" value="NZ_SLWU01000039.1"/>
</dbReference>
<comment type="caution">
    <text evidence="2">The sequence shown here is derived from an EMBL/GenBank/DDBJ whole genome shotgun (WGS) entry which is preliminary data.</text>
</comment>
<reference evidence="2 3" key="1">
    <citation type="submission" date="2019-03" db="EMBL/GenBank/DDBJ databases">
        <title>Genomic Encyclopedia of Type Strains, Phase IV (KMG-IV): sequencing the most valuable type-strain genomes for metagenomic binning, comparative biology and taxonomic classification.</title>
        <authorList>
            <person name="Goeker M."/>
        </authorList>
    </citation>
    <scope>NUCLEOTIDE SEQUENCE [LARGE SCALE GENOMIC DNA]</scope>
    <source>
        <strain evidence="2 3">DSM 13054</strain>
    </source>
</reference>
<gene>
    <name evidence="2" type="ORF">EV203_1399</name>
</gene>
<evidence type="ECO:0000313" key="3">
    <source>
        <dbReference type="Proteomes" id="UP000294886"/>
    </source>
</evidence>
<keyword evidence="1" id="KW-0472">Membrane</keyword>
<keyword evidence="1" id="KW-1133">Transmembrane helix</keyword>
<feature type="transmembrane region" description="Helical" evidence="1">
    <location>
        <begin position="20"/>
        <end position="39"/>
    </location>
</feature>
<name>A0A4R2J8D2_9THEO</name>
<organism evidence="2 3">
    <name type="scientific">Caldanaerobacter subterraneus</name>
    <dbReference type="NCBI Taxonomy" id="911092"/>
    <lineage>
        <taxon>Bacteria</taxon>
        <taxon>Bacillati</taxon>
        <taxon>Bacillota</taxon>
        <taxon>Clostridia</taxon>
        <taxon>Thermoanaerobacterales</taxon>
        <taxon>Thermoanaerobacteraceae</taxon>
        <taxon>Caldanaerobacter</taxon>
    </lineage>
</organism>
<dbReference type="Proteomes" id="UP000294886">
    <property type="component" value="Unassembled WGS sequence"/>
</dbReference>
<dbReference type="EMBL" id="SLWU01000039">
    <property type="protein sequence ID" value="TCO55503.1"/>
    <property type="molecule type" value="Genomic_DNA"/>
</dbReference>
<evidence type="ECO:0000256" key="1">
    <source>
        <dbReference type="SAM" id="Phobius"/>
    </source>
</evidence>
<accession>A0A4R2J8D2</accession>
<dbReference type="AlphaFoldDB" id="A0A4R2J8D2"/>
<protein>
    <submittedName>
        <fullName evidence="2">Uncharacterized protein</fullName>
    </submittedName>
</protein>
<sequence>MRIFKNFIKDERGTAEEGLALIAVFAIIFIVITINNSYIDNKMFGSKRYFETKEYIISLEDNLALSDSPFVLGIGSIDQNIYYFVRVVKSENPLRTTVYKLPASKWDLIEEDNLDKPYLYKKVEKYYNLLAGGVVEKPLEQYIVVPKGTIKKTFNSDLK</sequence>
<keyword evidence="1" id="KW-0812">Transmembrane</keyword>
<proteinExistence type="predicted"/>
<evidence type="ECO:0000313" key="2">
    <source>
        <dbReference type="EMBL" id="TCO55503.1"/>
    </source>
</evidence>